<organism evidence="1 2">
    <name type="scientific">Fundicoccus culcitae</name>
    <dbReference type="NCBI Taxonomy" id="2969821"/>
    <lineage>
        <taxon>Bacteria</taxon>
        <taxon>Bacillati</taxon>
        <taxon>Bacillota</taxon>
        <taxon>Bacilli</taxon>
        <taxon>Lactobacillales</taxon>
        <taxon>Aerococcaceae</taxon>
        <taxon>Fundicoccus</taxon>
    </lineage>
</organism>
<gene>
    <name evidence="1" type="ORF">NRE15_06415</name>
</gene>
<dbReference type="Gene3D" id="1.50.10.10">
    <property type="match status" value="1"/>
</dbReference>
<sequence>MQHNMVLEAQTIVSKNFEDTKIKELFNNVYDDALVNTIKILDDDSVFVLTGDIPAMWLRDSACQIRPYLPFINKYADIKELVFKLIKKQFYYISIDPYANAFNEAPNSNRWDEDLPQQKPIVWERKFELDSHCFPILLSYQYWKITDDNSVFSGEYWKTIDLILDIWEIEQKHESKSEYYFYRPETDYLSNKGKGSKTEDTEMIWSGFRPSDDPCEYHFNIPGNLFALRCLTILKEIISHNNMDSSLLLKIERLYQSIKQGINSFGIAVLPNGEKIFAYEVDGLGNQLLMDDSNMPSLLSIPLLSDLDENNEIYLNTRSFILSKSNPYFFEGSKASGVGSPHTPDNHIWPLSIAVEGLTTSDRDFKLNQIKKIASNDNDTLQVHESFHKDDASQYTREWFSWGNSMFCELVLDYCGLQI</sequence>
<dbReference type="RefSeq" id="WP_313794764.1">
    <property type="nucleotide sequence ID" value="NZ_CP102453.1"/>
</dbReference>
<dbReference type="Proteomes" id="UP001315967">
    <property type="component" value="Chromosome"/>
</dbReference>
<dbReference type="EMBL" id="CP102453">
    <property type="protein sequence ID" value="UUX35273.1"/>
    <property type="molecule type" value="Genomic_DNA"/>
</dbReference>
<dbReference type="GO" id="GO:0016787">
    <property type="term" value="F:hydrolase activity"/>
    <property type="evidence" value="ECO:0007669"/>
    <property type="project" value="UniProtKB-KW"/>
</dbReference>
<keyword evidence="2" id="KW-1185">Reference proteome</keyword>
<evidence type="ECO:0000313" key="1">
    <source>
        <dbReference type="EMBL" id="UUX35273.1"/>
    </source>
</evidence>
<accession>A0ABY5P947</accession>
<dbReference type="PIRSF" id="PIRSF028846">
    <property type="entry name" value="UCP028846"/>
    <property type="match status" value="1"/>
</dbReference>
<dbReference type="InterPro" id="IPR008313">
    <property type="entry name" value="GH125"/>
</dbReference>
<dbReference type="InterPro" id="IPR008928">
    <property type="entry name" value="6-hairpin_glycosidase_sf"/>
</dbReference>
<dbReference type="InterPro" id="IPR012341">
    <property type="entry name" value="6hp_glycosidase-like_sf"/>
</dbReference>
<dbReference type="PANTHER" id="PTHR31047:SF0">
    <property type="entry name" value="MEIOTICALLY UP-REGULATED GENE 157 PROTEIN"/>
    <property type="match status" value="1"/>
</dbReference>
<proteinExistence type="predicted"/>
<reference evidence="1 2" key="1">
    <citation type="submission" date="2022-08" db="EMBL/GenBank/DDBJ databases">
        <title>Aerococcaceae sp. nov isolated from spoiled eye mask.</title>
        <authorList>
            <person name="Zhou G."/>
            <person name="Xie X.-B."/>
            <person name="Shi Q.-S."/>
            <person name="Wang Y.-S."/>
            <person name="Wen X."/>
            <person name="Peng H."/>
            <person name="Yang X.-J."/>
            <person name="Tao H.-B."/>
            <person name="Huang X.-M."/>
        </authorList>
    </citation>
    <scope>NUCLEOTIDE SEQUENCE [LARGE SCALE GENOMIC DNA]</scope>
    <source>
        <strain evidence="2">DM20194951</strain>
    </source>
</reference>
<dbReference type="Pfam" id="PF06824">
    <property type="entry name" value="Glyco_hydro_125"/>
    <property type="match status" value="1"/>
</dbReference>
<evidence type="ECO:0000313" key="2">
    <source>
        <dbReference type="Proteomes" id="UP001315967"/>
    </source>
</evidence>
<dbReference type="SUPFAM" id="SSF48208">
    <property type="entry name" value="Six-hairpin glycosidases"/>
    <property type="match status" value="1"/>
</dbReference>
<protein>
    <submittedName>
        <fullName evidence="1">Glycoside hydrolase family 125 protein</fullName>
    </submittedName>
</protein>
<keyword evidence="1" id="KW-0378">Hydrolase</keyword>
<dbReference type="PANTHER" id="PTHR31047">
    <property type="entry name" value="MEIOTICALLY UP-REGULATED GENE 157 PROTEIN"/>
    <property type="match status" value="1"/>
</dbReference>
<dbReference type="SMART" id="SM01149">
    <property type="entry name" value="DUF1237"/>
    <property type="match status" value="1"/>
</dbReference>
<name>A0ABY5P947_9LACT</name>